<dbReference type="SUPFAM" id="SSF52833">
    <property type="entry name" value="Thioredoxin-like"/>
    <property type="match status" value="1"/>
</dbReference>
<feature type="domain" description="Thioredoxin" evidence="1">
    <location>
        <begin position="9"/>
        <end position="165"/>
    </location>
</feature>
<dbReference type="EMBL" id="SOBT01000010">
    <property type="protein sequence ID" value="TDU26683.1"/>
    <property type="molecule type" value="Genomic_DNA"/>
</dbReference>
<dbReference type="InterPro" id="IPR036249">
    <property type="entry name" value="Thioredoxin-like_sf"/>
</dbReference>
<dbReference type="PANTHER" id="PTHR43640">
    <property type="entry name" value="OS07G0260300 PROTEIN"/>
    <property type="match status" value="1"/>
</dbReference>
<dbReference type="OrthoDB" id="9799347at2"/>
<name>A0A4R7NZA9_9GAMM</name>
<keyword evidence="3" id="KW-1185">Reference proteome</keyword>
<accession>A0A4R7NZA9</accession>
<dbReference type="GO" id="GO:0016491">
    <property type="term" value="F:oxidoreductase activity"/>
    <property type="evidence" value="ECO:0007669"/>
    <property type="project" value="InterPro"/>
</dbReference>
<gene>
    <name evidence="2" type="ORF">DFR24_3712</name>
</gene>
<dbReference type="Pfam" id="PF00578">
    <property type="entry name" value="AhpC-TSA"/>
    <property type="match status" value="1"/>
</dbReference>
<dbReference type="InterPro" id="IPR000866">
    <property type="entry name" value="AhpC/TSA"/>
</dbReference>
<dbReference type="AlphaFoldDB" id="A0A4R7NZA9"/>
<dbReference type="PROSITE" id="PS51352">
    <property type="entry name" value="THIOREDOXIN_2"/>
    <property type="match status" value="1"/>
</dbReference>
<evidence type="ECO:0000313" key="3">
    <source>
        <dbReference type="Proteomes" id="UP000295341"/>
    </source>
</evidence>
<protein>
    <submittedName>
        <fullName evidence="2">Peroxiredoxin</fullName>
    </submittedName>
</protein>
<comment type="caution">
    <text evidence="2">The sequence shown here is derived from an EMBL/GenBank/DDBJ whole genome shotgun (WGS) entry which is preliminary data.</text>
</comment>
<dbReference type="InterPro" id="IPR013766">
    <property type="entry name" value="Thioredoxin_domain"/>
</dbReference>
<organism evidence="2 3">
    <name type="scientific">Panacagrimonas perspica</name>
    <dbReference type="NCBI Taxonomy" id="381431"/>
    <lineage>
        <taxon>Bacteria</taxon>
        <taxon>Pseudomonadati</taxon>
        <taxon>Pseudomonadota</taxon>
        <taxon>Gammaproteobacteria</taxon>
        <taxon>Nevskiales</taxon>
        <taxon>Nevskiaceae</taxon>
        <taxon>Panacagrimonas</taxon>
    </lineage>
</organism>
<proteinExistence type="predicted"/>
<dbReference type="InterPro" id="IPR047262">
    <property type="entry name" value="PRX-like1"/>
</dbReference>
<dbReference type="RefSeq" id="WP_133882861.1">
    <property type="nucleotide sequence ID" value="NZ_MWIN01000007.1"/>
</dbReference>
<dbReference type="PANTHER" id="PTHR43640:SF1">
    <property type="entry name" value="THIOREDOXIN-DEPENDENT PEROXIREDOXIN"/>
    <property type="match status" value="1"/>
</dbReference>
<sequence length="187" mass="19950">MSLTPSTMLPLGTVAPDFGLPDVVSGSTLALADVRGRTGTLVMFICNHCPYVLHVNAELVRVAQAAQSRGVGVVAISSNDVRAYPADAPERMTEVAREQGYPFPYLYDATQSVARAYDAACTPDFFLFDAESKLVYRGRLDDSTPGNGRPLTGADLRAALDALRAGAAPLDDQKPSMGCNIKWSAPR</sequence>
<dbReference type="GO" id="GO:0016209">
    <property type="term" value="F:antioxidant activity"/>
    <property type="evidence" value="ECO:0007669"/>
    <property type="project" value="InterPro"/>
</dbReference>
<evidence type="ECO:0000313" key="2">
    <source>
        <dbReference type="EMBL" id="TDU26683.1"/>
    </source>
</evidence>
<dbReference type="Proteomes" id="UP000295341">
    <property type="component" value="Unassembled WGS sequence"/>
</dbReference>
<dbReference type="CDD" id="cd02969">
    <property type="entry name" value="PRX_like1"/>
    <property type="match status" value="1"/>
</dbReference>
<dbReference type="Gene3D" id="3.40.30.10">
    <property type="entry name" value="Glutaredoxin"/>
    <property type="match status" value="1"/>
</dbReference>
<reference evidence="2 3" key="1">
    <citation type="submission" date="2019-03" db="EMBL/GenBank/DDBJ databases">
        <title>Genomic Encyclopedia of Type Strains, Phase IV (KMG-IV): sequencing the most valuable type-strain genomes for metagenomic binning, comparative biology and taxonomic classification.</title>
        <authorList>
            <person name="Goeker M."/>
        </authorList>
    </citation>
    <scope>NUCLEOTIDE SEQUENCE [LARGE SCALE GENOMIC DNA]</scope>
    <source>
        <strain evidence="2 3">DSM 26377</strain>
    </source>
</reference>
<evidence type="ECO:0000259" key="1">
    <source>
        <dbReference type="PROSITE" id="PS51352"/>
    </source>
</evidence>